<proteinExistence type="predicted"/>
<accession>A0A2G2YWF5</accession>
<comment type="caution">
    <text evidence="1">The sequence shown here is derived from an EMBL/GenBank/DDBJ whole genome shotgun (WGS) entry which is preliminary data.</text>
</comment>
<dbReference type="Gramene" id="PHT74100">
    <property type="protein sequence ID" value="PHT74100"/>
    <property type="gene ID" value="T459_21377"/>
</dbReference>
<keyword evidence="2" id="KW-1185">Reference proteome</keyword>
<dbReference type="Proteomes" id="UP000222542">
    <property type="component" value="Unassembled WGS sequence"/>
</dbReference>
<protein>
    <submittedName>
        <fullName evidence="1">Uncharacterized protein</fullName>
    </submittedName>
</protein>
<reference evidence="1 2" key="2">
    <citation type="journal article" date="2017" name="Genome Biol.">
        <title>New reference genome sequences of hot pepper reveal the massive evolution of plant disease-resistance genes by retroduplication.</title>
        <authorList>
            <person name="Kim S."/>
            <person name="Park J."/>
            <person name="Yeom S.I."/>
            <person name="Kim Y.M."/>
            <person name="Seo E."/>
            <person name="Kim K.T."/>
            <person name="Kim M.S."/>
            <person name="Lee J.M."/>
            <person name="Cheong K."/>
            <person name="Shin H.S."/>
            <person name="Kim S.B."/>
            <person name="Han K."/>
            <person name="Lee J."/>
            <person name="Park M."/>
            <person name="Lee H.A."/>
            <person name="Lee H.Y."/>
            <person name="Lee Y."/>
            <person name="Oh S."/>
            <person name="Lee J.H."/>
            <person name="Choi E."/>
            <person name="Choi E."/>
            <person name="Lee S.E."/>
            <person name="Jeon J."/>
            <person name="Kim H."/>
            <person name="Choi G."/>
            <person name="Song H."/>
            <person name="Lee J."/>
            <person name="Lee S.C."/>
            <person name="Kwon J.K."/>
            <person name="Lee H.Y."/>
            <person name="Koo N."/>
            <person name="Hong Y."/>
            <person name="Kim R.W."/>
            <person name="Kang W.H."/>
            <person name="Huh J.H."/>
            <person name="Kang B.C."/>
            <person name="Yang T.J."/>
            <person name="Lee Y.H."/>
            <person name="Bennetzen J.L."/>
            <person name="Choi D."/>
        </authorList>
    </citation>
    <scope>NUCLEOTIDE SEQUENCE [LARGE SCALE GENOMIC DNA]</scope>
    <source>
        <strain evidence="2">cv. CM334</strain>
    </source>
</reference>
<sequence>MNKTGTPYGDILGLMNPLSKRSFNYSFSSLSSTGAILYGKIDIGSVSGRRLMLKSISLSGGILENFSDLAGTGEHKFDLGVTHWYHWKWHLDDLGDWTELRNSSIDFEDLAEDSL</sequence>
<reference evidence="1 2" key="1">
    <citation type="journal article" date="2014" name="Nat. Genet.">
        <title>Genome sequence of the hot pepper provides insights into the evolution of pungency in Capsicum species.</title>
        <authorList>
            <person name="Kim S."/>
            <person name="Park M."/>
            <person name="Yeom S.I."/>
            <person name="Kim Y.M."/>
            <person name="Lee J.M."/>
            <person name="Lee H.A."/>
            <person name="Seo E."/>
            <person name="Choi J."/>
            <person name="Cheong K."/>
            <person name="Kim K.T."/>
            <person name="Jung K."/>
            <person name="Lee G.W."/>
            <person name="Oh S.K."/>
            <person name="Bae C."/>
            <person name="Kim S.B."/>
            <person name="Lee H.Y."/>
            <person name="Kim S.Y."/>
            <person name="Kim M.S."/>
            <person name="Kang B.C."/>
            <person name="Jo Y.D."/>
            <person name="Yang H.B."/>
            <person name="Jeong H.J."/>
            <person name="Kang W.H."/>
            <person name="Kwon J.K."/>
            <person name="Shin C."/>
            <person name="Lim J.Y."/>
            <person name="Park J.H."/>
            <person name="Huh J.H."/>
            <person name="Kim J.S."/>
            <person name="Kim B.D."/>
            <person name="Cohen O."/>
            <person name="Paran I."/>
            <person name="Suh M.C."/>
            <person name="Lee S.B."/>
            <person name="Kim Y.K."/>
            <person name="Shin Y."/>
            <person name="Noh S.J."/>
            <person name="Park J."/>
            <person name="Seo Y.S."/>
            <person name="Kwon S.Y."/>
            <person name="Kim H.A."/>
            <person name="Park J.M."/>
            <person name="Kim H.J."/>
            <person name="Choi S.B."/>
            <person name="Bosland P.W."/>
            <person name="Reeves G."/>
            <person name="Jo S.H."/>
            <person name="Lee B.W."/>
            <person name="Cho H.T."/>
            <person name="Choi H.S."/>
            <person name="Lee M.S."/>
            <person name="Yu Y."/>
            <person name="Do Choi Y."/>
            <person name="Park B.S."/>
            <person name="van Deynze A."/>
            <person name="Ashrafi H."/>
            <person name="Hill T."/>
            <person name="Kim W.T."/>
            <person name="Pai H.S."/>
            <person name="Ahn H.K."/>
            <person name="Yeam I."/>
            <person name="Giovannoni J.J."/>
            <person name="Rose J.K."/>
            <person name="Sorensen I."/>
            <person name="Lee S.J."/>
            <person name="Kim R.W."/>
            <person name="Choi I.Y."/>
            <person name="Choi B.S."/>
            <person name="Lim J.S."/>
            <person name="Lee Y.H."/>
            <person name="Choi D."/>
        </authorList>
    </citation>
    <scope>NUCLEOTIDE SEQUENCE [LARGE SCALE GENOMIC DNA]</scope>
    <source>
        <strain evidence="2">cv. CM334</strain>
    </source>
</reference>
<gene>
    <name evidence="1" type="ORF">T459_21377</name>
</gene>
<dbReference type="EMBL" id="AYRZ02000008">
    <property type="protein sequence ID" value="PHT74100.1"/>
    <property type="molecule type" value="Genomic_DNA"/>
</dbReference>
<evidence type="ECO:0000313" key="1">
    <source>
        <dbReference type="EMBL" id="PHT74100.1"/>
    </source>
</evidence>
<dbReference type="AlphaFoldDB" id="A0A2G2YWF5"/>
<name>A0A2G2YWF5_CAPAN</name>
<evidence type="ECO:0000313" key="2">
    <source>
        <dbReference type="Proteomes" id="UP000222542"/>
    </source>
</evidence>
<organism evidence="1 2">
    <name type="scientific">Capsicum annuum</name>
    <name type="common">Capsicum pepper</name>
    <dbReference type="NCBI Taxonomy" id="4072"/>
    <lineage>
        <taxon>Eukaryota</taxon>
        <taxon>Viridiplantae</taxon>
        <taxon>Streptophyta</taxon>
        <taxon>Embryophyta</taxon>
        <taxon>Tracheophyta</taxon>
        <taxon>Spermatophyta</taxon>
        <taxon>Magnoliopsida</taxon>
        <taxon>eudicotyledons</taxon>
        <taxon>Gunneridae</taxon>
        <taxon>Pentapetalae</taxon>
        <taxon>asterids</taxon>
        <taxon>lamiids</taxon>
        <taxon>Solanales</taxon>
        <taxon>Solanaceae</taxon>
        <taxon>Solanoideae</taxon>
        <taxon>Capsiceae</taxon>
        <taxon>Capsicum</taxon>
    </lineage>
</organism>